<dbReference type="HOGENOM" id="CLU_1962348_0_0_1"/>
<dbReference type="Proteomes" id="UP000014500">
    <property type="component" value="Unassembled WGS sequence"/>
</dbReference>
<protein>
    <submittedName>
        <fullName evidence="1">Uncharacterized protein</fullName>
    </submittedName>
</protein>
<evidence type="ECO:0000313" key="2">
    <source>
        <dbReference type="Proteomes" id="UP000014500"/>
    </source>
</evidence>
<proteinExistence type="predicted"/>
<sequence>MRRESGNFGNGIVTFFSSFELIRIYGALKACKLVFCPTLVCALPRHHPCLDDGTSFVFEILPLWSVAPPGIHTLSRFSSPSWSRGRAQLMPTASAIDQECAPMAHALLCILSTSISMHVMNSLNESND</sequence>
<keyword evidence="2" id="KW-1185">Reference proteome</keyword>
<reference evidence="1" key="2">
    <citation type="submission" date="2015-02" db="UniProtKB">
        <authorList>
            <consortium name="EnsemblMetazoa"/>
        </authorList>
    </citation>
    <scope>IDENTIFICATION</scope>
</reference>
<organism evidence="1 2">
    <name type="scientific">Strigamia maritima</name>
    <name type="common">European centipede</name>
    <name type="synonym">Geophilus maritimus</name>
    <dbReference type="NCBI Taxonomy" id="126957"/>
    <lineage>
        <taxon>Eukaryota</taxon>
        <taxon>Metazoa</taxon>
        <taxon>Ecdysozoa</taxon>
        <taxon>Arthropoda</taxon>
        <taxon>Myriapoda</taxon>
        <taxon>Chilopoda</taxon>
        <taxon>Pleurostigmophora</taxon>
        <taxon>Geophilomorpha</taxon>
        <taxon>Linotaeniidae</taxon>
        <taxon>Strigamia</taxon>
    </lineage>
</organism>
<reference evidence="2" key="1">
    <citation type="submission" date="2011-05" db="EMBL/GenBank/DDBJ databases">
        <authorList>
            <person name="Richards S.R."/>
            <person name="Qu J."/>
            <person name="Jiang H."/>
            <person name="Jhangiani S.N."/>
            <person name="Agravi P."/>
            <person name="Goodspeed R."/>
            <person name="Gross S."/>
            <person name="Mandapat C."/>
            <person name="Jackson L."/>
            <person name="Mathew T."/>
            <person name="Pu L."/>
            <person name="Thornton R."/>
            <person name="Saada N."/>
            <person name="Wilczek-Boney K.B."/>
            <person name="Lee S."/>
            <person name="Kovar C."/>
            <person name="Wu Y."/>
            <person name="Scherer S.E."/>
            <person name="Worley K.C."/>
            <person name="Muzny D.M."/>
            <person name="Gibbs R."/>
        </authorList>
    </citation>
    <scope>NUCLEOTIDE SEQUENCE</scope>
    <source>
        <strain evidence="2">Brora</strain>
    </source>
</reference>
<dbReference type="EMBL" id="JH431954">
    <property type="status" value="NOT_ANNOTATED_CDS"/>
    <property type="molecule type" value="Genomic_DNA"/>
</dbReference>
<evidence type="ECO:0000313" key="1">
    <source>
        <dbReference type="EnsemblMetazoa" id="SMAR009969-PA"/>
    </source>
</evidence>
<accession>T1J8D9</accession>
<dbReference type="EnsemblMetazoa" id="SMAR009969-RA">
    <property type="protein sequence ID" value="SMAR009969-PA"/>
    <property type="gene ID" value="SMAR009969"/>
</dbReference>
<name>T1J8D9_STRMM</name>
<dbReference type="AlphaFoldDB" id="T1J8D9"/>